<evidence type="ECO:0000313" key="2">
    <source>
        <dbReference type="Proteomes" id="UP000257109"/>
    </source>
</evidence>
<gene>
    <name evidence="1" type="ORF">CR513_52760</name>
</gene>
<dbReference type="EMBL" id="QJKJ01012617">
    <property type="protein sequence ID" value="RDX68269.1"/>
    <property type="molecule type" value="Genomic_DNA"/>
</dbReference>
<sequence>MTKGRLRKLQEEAHRRMSLLIGLGLKAHLEMGLVIDVYLEQRQIELYQQRHYTTRIKKPFLLVIEDRKFHHQRMSSDLENHKDQLRCTTITSKACGGKLIFDD</sequence>
<proteinExistence type="predicted"/>
<reference evidence="1" key="1">
    <citation type="submission" date="2018-05" db="EMBL/GenBank/DDBJ databases">
        <title>Draft genome of Mucuna pruriens seed.</title>
        <authorList>
            <person name="Nnadi N.E."/>
            <person name="Vos R."/>
            <person name="Hasami M.H."/>
            <person name="Devisetty U.K."/>
            <person name="Aguiy J.C."/>
        </authorList>
    </citation>
    <scope>NUCLEOTIDE SEQUENCE [LARGE SCALE GENOMIC DNA]</scope>
    <source>
        <strain evidence="1">JCA_2017</strain>
    </source>
</reference>
<comment type="caution">
    <text evidence="1">The sequence shown here is derived from an EMBL/GenBank/DDBJ whole genome shotgun (WGS) entry which is preliminary data.</text>
</comment>
<evidence type="ECO:0000313" key="1">
    <source>
        <dbReference type="EMBL" id="RDX68269.1"/>
    </source>
</evidence>
<organism evidence="1 2">
    <name type="scientific">Mucuna pruriens</name>
    <name type="common">Velvet bean</name>
    <name type="synonym">Dolichos pruriens</name>
    <dbReference type="NCBI Taxonomy" id="157652"/>
    <lineage>
        <taxon>Eukaryota</taxon>
        <taxon>Viridiplantae</taxon>
        <taxon>Streptophyta</taxon>
        <taxon>Embryophyta</taxon>
        <taxon>Tracheophyta</taxon>
        <taxon>Spermatophyta</taxon>
        <taxon>Magnoliopsida</taxon>
        <taxon>eudicotyledons</taxon>
        <taxon>Gunneridae</taxon>
        <taxon>Pentapetalae</taxon>
        <taxon>rosids</taxon>
        <taxon>fabids</taxon>
        <taxon>Fabales</taxon>
        <taxon>Fabaceae</taxon>
        <taxon>Papilionoideae</taxon>
        <taxon>50 kb inversion clade</taxon>
        <taxon>NPAAA clade</taxon>
        <taxon>indigoferoid/millettioid clade</taxon>
        <taxon>Phaseoleae</taxon>
        <taxon>Mucuna</taxon>
    </lineage>
</organism>
<dbReference type="Proteomes" id="UP000257109">
    <property type="component" value="Unassembled WGS sequence"/>
</dbReference>
<dbReference type="AlphaFoldDB" id="A0A371EQQ8"/>
<feature type="non-terminal residue" evidence="1">
    <location>
        <position position="103"/>
    </location>
</feature>
<keyword evidence="2" id="KW-1185">Reference proteome</keyword>
<accession>A0A371EQQ8</accession>
<name>A0A371EQQ8_MUCPR</name>
<protein>
    <submittedName>
        <fullName evidence="1">Uncharacterized protein</fullName>
    </submittedName>
</protein>